<protein>
    <submittedName>
        <fullName evidence="11">Zinc finger protein 707</fullName>
    </submittedName>
</protein>
<dbReference type="GO" id="GO:0005634">
    <property type="term" value="C:nucleus"/>
    <property type="evidence" value="ECO:0007669"/>
    <property type="project" value="UniProtKB-SubCell"/>
</dbReference>
<dbReference type="FunFam" id="3.30.160.60:FF:000111">
    <property type="entry name" value="GLI family zinc finger 4"/>
    <property type="match status" value="1"/>
</dbReference>
<dbReference type="AlphaFoldDB" id="A0A091D638"/>
<organism evidence="11 12">
    <name type="scientific">Fukomys damarensis</name>
    <name type="common">Damaraland mole rat</name>
    <name type="synonym">Cryptomys damarensis</name>
    <dbReference type="NCBI Taxonomy" id="885580"/>
    <lineage>
        <taxon>Eukaryota</taxon>
        <taxon>Metazoa</taxon>
        <taxon>Chordata</taxon>
        <taxon>Craniata</taxon>
        <taxon>Vertebrata</taxon>
        <taxon>Euteleostomi</taxon>
        <taxon>Mammalia</taxon>
        <taxon>Eutheria</taxon>
        <taxon>Euarchontoglires</taxon>
        <taxon>Glires</taxon>
        <taxon>Rodentia</taxon>
        <taxon>Hystricomorpha</taxon>
        <taxon>Bathyergidae</taxon>
        <taxon>Fukomys</taxon>
    </lineage>
</organism>
<dbReference type="InterPro" id="IPR036236">
    <property type="entry name" value="Znf_C2H2_sf"/>
</dbReference>
<keyword evidence="7" id="KW-0539">Nucleus</keyword>
<keyword evidence="2" id="KW-0479">Metal-binding</keyword>
<dbReference type="GO" id="GO:0008270">
    <property type="term" value="F:zinc ion binding"/>
    <property type="evidence" value="ECO:0007669"/>
    <property type="project" value="UniProtKB-KW"/>
</dbReference>
<keyword evidence="4 8" id="KW-0863">Zinc-finger</keyword>
<dbReference type="PROSITE" id="PS50157">
    <property type="entry name" value="ZINC_FINGER_C2H2_2"/>
    <property type="match status" value="1"/>
</dbReference>
<proteinExistence type="predicted"/>
<dbReference type="SUPFAM" id="SSF57667">
    <property type="entry name" value="beta-beta-alpha zinc fingers"/>
    <property type="match status" value="1"/>
</dbReference>
<evidence type="ECO:0000256" key="7">
    <source>
        <dbReference type="ARBA" id="ARBA00023242"/>
    </source>
</evidence>
<name>A0A091D638_FUKDA</name>
<evidence type="ECO:0000256" key="5">
    <source>
        <dbReference type="ARBA" id="ARBA00022833"/>
    </source>
</evidence>
<feature type="domain" description="C2H2-type" evidence="10">
    <location>
        <begin position="166"/>
        <end position="193"/>
    </location>
</feature>
<feature type="region of interest" description="Disordered" evidence="9">
    <location>
        <begin position="209"/>
        <end position="244"/>
    </location>
</feature>
<reference evidence="11 12" key="1">
    <citation type="submission" date="2013-11" db="EMBL/GenBank/DDBJ databases">
        <title>The Damaraland mole rat (Fukomys damarensis) genome and evolution of African mole rats.</title>
        <authorList>
            <person name="Gladyshev V.N."/>
            <person name="Fang X."/>
        </authorList>
    </citation>
    <scope>NUCLEOTIDE SEQUENCE [LARGE SCALE GENOMIC DNA]</scope>
    <source>
        <tissue evidence="11">Liver</tissue>
    </source>
</reference>
<evidence type="ECO:0000256" key="8">
    <source>
        <dbReference type="PROSITE-ProRule" id="PRU00042"/>
    </source>
</evidence>
<evidence type="ECO:0000259" key="10">
    <source>
        <dbReference type="PROSITE" id="PS50157"/>
    </source>
</evidence>
<sequence>MGMSRSQAEGPLLEYDPGQFQEPTGATLGFCNPRPDLVSCLEQWNELWFEDCEKTEFQKAQHAPCPEARKPIGHRRCCLRLAWAHKSTCREETQAPPPKVICSLPKTFQGRGQMSLWLCRPRCACGQTFHCVSNLLRHTSEKSCCELCEQTFDLKDRLVYTGPRPYKCGVGGKAFNQESNLLRHQLVHSARGLSTVLSAARTSTLRRTSATTSGSTVVRSPIPALSVGRPSGGPGASASIRGCT</sequence>
<accession>A0A091D638</accession>
<evidence type="ECO:0000256" key="9">
    <source>
        <dbReference type="SAM" id="MobiDB-lite"/>
    </source>
</evidence>
<evidence type="ECO:0000256" key="2">
    <source>
        <dbReference type="ARBA" id="ARBA00022723"/>
    </source>
</evidence>
<evidence type="ECO:0000256" key="1">
    <source>
        <dbReference type="ARBA" id="ARBA00004123"/>
    </source>
</evidence>
<evidence type="ECO:0000313" key="11">
    <source>
        <dbReference type="EMBL" id="KFO18306.1"/>
    </source>
</evidence>
<keyword evidence="5" id="KW-0862">Zinc</keyword>
<evidence type="ECO:0000256" key="3">
    <source>
        <dbReference type="ARBA" id="ARBA00022737"/>
    </source>
</evidence>
<evidence type="ECO:0000256" key="4">
    <source>
        <dbReference type="ARBA" id="ARBA00022771"/>
    </source>
</evidence>
<gene>
    <name evidence="11" type="ORF">H920_20243</name>
</gene>
<keyword evidence="12" id="KW-1185">Reference proteome</keyword>
<feature type="compositionally biased region" description="Low complexity" evidence="9">
    <location>
        <begin position="209"/>
        <end position="220"/>
    </location>
</feature>
<dbReference type="GO" id="GO:0003677">
    <property type="term" value="F:DNA binding"/>
    <property type="evidence" value="ECO:0007669"/>
    <property type="project" value="UniProtKB-KW"/>
</dbReference>
<dbReference type="Gene3D" id="3.30.160.60">
    <property type="entry name" value="Classic Zinc Finger"/>
    <property type="match status" value="1"/>
</dbReference>
<evidence type="ECO:0000313" key="12">
    <source>
        <dbReference type="Proteomes" id="UP000028990"/>
    </source>
</evidence>
<dbReference type="InterPro" id="IPR013087">
    <property type="entry name" value="Znf_C2H2_type"/>
</dbReference>
<dbReference type="Proteomes" id="UP000028990">
    <property type="component" value="Unassembled WGS sequence"/>
</dbReference>
<keyword evidence="6" id="KW-0238">DNA-binding</keyword>
<comment type="subcellular location">
    <subcellularLocation>
        <location evidence="1">Nucleus</location>
    </subcellularLocation>
</comment>
<dbReference type="EMBL" id="KN125438">
    <property type="protein sequence ID" value="KFO18306.1"/>
    <property type="molecule type" value="Genomic_DNA"/>
</dbReference>
<keyword evidence="3" id="KW-0677">Repeat</keyword>
<evidence type="ECO:0000256" key="6">
    <source>
        <dbReference type="ARBA" id="ARBA00023125"/>
    </source>
</evidence>